<dbReference type="AlphaFoldDB" id="A0A0V1II34"/>
<sequence>MIFIVTTLTSTYQTRSTASIQKTRLGGYLFYPNNELTFQLHILNFLPKMILFQTGQLEEGVVRCWCASLFGLQMKHNPDMTNGHPGKW</sequence>
<gene>
    <name evidence="1" type="ORF">T4B_2730</name>
</gene>
<organism evidence="1 2">
    <name type="scientific">Trichinella pseudospiralis</name>
    <name type="common">Parasitic roundworm</name>
    <dbReference type="NCBI Taxonomy" id="6337"/>
    <lineage>
        <taxon>Eukaryota</taxon>
        <taxon>Metazoa</taxon>
        <taxon>Ecdysozoa</taxon>
        <taxon>Nematoda</taxon>
        <taxon>Enoplea</taxon>
        <taxon>Dorylaimia</taxon>
        <taxon>Trichinellida</taxon>
        <taxon>Trichinellidae</taxon>
        <taxon>Trichinella</taxon>
    </lineage>
</organism>
<reference evidence="1 2" key="1">
    <citation type="submission" date="2015-01" db="EMBL/GenBank/DDBJ databases">
        <title>Evolution of Trichinella species and genotypes.</title>
        <authorList>
            <person name="Korhonen P.K."/>
            <person name="Edoardo P."/>
            <person name="Giuseppe L.R."/>
            <person name="Gasser R.B."/>
        </authorList>
    </citation>
    <scope>NUCLEOTIDE SEQUENCE [LARGE SCALE GENOMIC DNA]</scope>
    <source>
        <strain evidence="1">ISS588</strain>
    </source>
</reference>
<dbReference type="Proteomes" id="UP000054805">
    <property type="component" value="Unassembled WGS sequence"/>
</dbReference>
<protein>
    <submittedName>
        <fullName evidence="1">Uncharacterized protein</fullName>
    </submittedName>
</protein>
<evidence type="ECO:0000313" key="2">
    <source>
        <dbReference type="Proteomes" id="UP000054805"/>
    </source>
</evidence>
<dbReference type="EMBL" id="JYDS01000175">
    <property type="protein sequence ID" value="KRZ22377.1"/>
    <property type="molecule type" value="Genomic_DNA"/>
</dbReference>
<proteinExistence type="predicted"/>
<keyword evidence="2" id="KW-1185">Reference proteome</keyword>
<name>A0A0V1II34_TRIPS</name>
<accession>A0A0V1II34</accession>
<comment type="caution">
    <text evidence="1">The sequence shown here is derived from an EMBL/GenBank/DDBJ whole genome shotgun (WGS) entry which is preliminary data.</text>
</comment>
<evidence type="ECO:0000313" key="1">
    <source>
        <dbReference type="EMBL" id="KRZ22377.1"/>
    </source>
</evidence>